<organism evidence="2 3">
    <name type="scientific">Daphnia magna</name>
    <dbReference type="NCBI Taxonomy" id="35525"/>
    <lineage>
        <taxon>Eukaryota</taxon>
        <taxon>Metazoa</taxon>
        <taxon>Ecdysozoa</taxon>
        <taxon>Arthropoda</taxon>
        <taxon>Crustacea</taxon>
        <taxon>Branchiopoda</taxon>
        <taxon>Diplostraca</taxon>
        <taxon>Cladocera</taxon>
        <taxon>Anomopoda</taxon>
        <taxon>Daphniidae</taxon>
        <taxon>Daphnia</taxon>
    </lineage>
</organism>
<protein>
    <submittedName>
        <fullName evidence="2">Uncharacterized protein</fullName>
    </submittedName>
</protein>
<sequence>KEKEERKRKEKKKIEKRTIGRRRPHVNALCCYFDGGVGDDDSLN</sequence>
<evidence type="ECO:0000313" key="2">
    <source>
        <dbReference type="EMBL" id="KZR98369.1"/>
    </source>
</evidence>
<accession>A0A164G0I3</accession>
<evidence type="ECO:0000313" key="3">
    <source>
        <dbReference type="Proteomes" id="UP000076858"/>
    </source>
</evidence>
<feature type="region of interest" description="Disordered" evidence="1">
    <location>
        <begin position="1"/>
        <end position="20"/>
    </location>
</feature>
<comment type="caution">
    <text evidence="2">The sequence shown here is derived from an EMBL/GenBank/DDBJ whole genome shotgun (WGS) entry which is preliminary data.</text>
</comment>
<gene>
    <name evidence="2" type="ORF">APZ42_006245</name>
</gene>
<dbReference type="Proteomes" id="UP000076858">
    <property type="component" value="Unassembled WGS sequence"/>
</dbReference>
<evidence type="ECO:0000256" key="1">
    <source>
        <dbReference type="SAM" id="MobiDB-lite"/>
    </source>
</evidence>
<feature type="compositionally biased region" description="Basic and acidic residues" evidence="1">
    <location>
        <begin position="1"/>
        <end position="18"/>
    </location>
</feature>
<dbReference type="EMBL" id="LRGB01017327">
    <property type="protein sequence ID" value="KZR98369.1"/>
    <property type="molecule type" value="Genomic_DNA"/>
</dbReference>
<feature type="non-terminal residue" evidence="2">
    <location>
        <position position="1"/>
    </location>
</feature>
<proteinExistence type="predicted"/>
<name>A0A164G0I3_9CRUS</name>
<keyword evidence="3" id="KW-1185">Reference proteome</keyword>
<dbReference type="AlphaFoldDB" id="A0A164G0I3"/>
<reference evidence="2 3" key="1">
    <citation type="submission" date="2016-03" db="EMBL/GenBank/DDBJ databases">
        <title>EvidentialGene: Evidence-directed Construction of Genes on Genomes.</title>
        <authorList>
            <person name="Gilbert D.G."/>
            <person name="Choi J.-H."/>
            <person name="Mockaitis K."/>
            <person name="Colbourne J."/>
            <person name="Pfrender M."/>
        </authorList>
    </citation>
    <scope>NUCLEOTIDE SEQUENCE [LARGE SCALE GENOMIC DNA]</scope>
    <source>
        <strain evidence="2 3">Xinb3</strain>
        <tissue evidence="2">Complete organism</tissue>
    </source>
</reference>